<dbReference type="PANTHER" id="PTHR42795">
    <property type="entry name" value="ALANINE DEHYDROGENASE"/>
    <property type="match status" value="1"/>
</dbReference>
<feature type="binding site" evidence="7">
    <location>
        <position position="15"/>
    </location>
    <ligand>
        <name>substrate</name>
    </ligand>
</feature>
<dbReference type="FunFam" id="3.40.50.720:FF:000049">
    <property type="entry name" value="Alanine dehydrogenase"/>
    <property type="match status" value="1"/>
</dbReference>
<name>A0A918F4T1_9DEIO</name>
<dbReference type="SUPFAM" id="SSF52283">
    <property type="entry name" value="Formate/glycerate dehydrogenase catalytic domain-like"/>
    <property type="match status" value="1"/>
</dbReference>
<dbReference type="CDD" id="cd05305">
    <property type="entry name" value="L-AlaDH"/>
    <property type="match status" value="1"/>
</dbReference>
<dbReference type="GO" id="GO:0000286">
    <property type="term" value="F:alanine dehydrogenase activity"/>
    <property type="evidence" value="ECO:0007669"/>
    <property type="project" value="UniProtKB-UniRule"/>
</dbReference>
<dbReference type="Proteomes" id="UP000603865">
    <property type="component" value="Unassembled WGS sequence"/>
</dbReference>
<feature type="binding site" evidence="8">
    <location>
        <position position="196"/>
    </location>
    <ligand>
        <name>NAD(+)</name>
        <dbReference type="ChEBI" id="CHEBI:57540"/>
    </ligand>
</feature>
<dbReference type="GO" id="GO:0042853">
    <property type="term" value="P:L-alanine catabolic process"/>
    <property type="evidence" value="ECO:0007669"/>
    <property type="project" value="InterPro"/>
</dbReference>
<keyword evidence="8" id="KW-0547">Nucleotide-binding</keyword>
<dbReference type="InterPro" id="IPR007886">
    <property type="entry name" value="AlaDH/PNT_N"/>
</dbReference>
<dbReference type="EC" id="1.4.1.1" evidence="2 5"/>
<dbReference type="GO" id="GO:0005886">
    <property type="term" value="C:plasma membrane"/>
    <property type="evidence" value="ECO:0007669"/>
    <property type="project" value="TreeGrafter"/>
</dbReference>
<dbReference type="PROSITE" id="PS00837">
    <property type="entry name" value="ALADH_PNT_2"/>
    <property type="match status" value="1"/>
</dbReference>
<evidence type="ECO:0000256" key="1">
    <source>
        <dbReference type="ARBA" id="ARBA00005689"/>
    </source>
</evidence>
<evidence type="ECO:0000256" key="5">
    <source>
        <dbReference type="PIRNR" id="PIRNR000183"/>
    </source>
</evidence>
<dbReference type="InterPro" id="IPR008143">
    <property type="entry name" value="Ala_DH/PNT_CS2"/>
</dbReference>
<feature type="active site" description="Proton donor/acceptor" evidence="6">
    <location>
        <position position="268"/>
    </location>
</feature>
<keyword evidence="3 5" id="KW-0560">Oxidoreductase</keyword>
<feature type="binding site" evidence="8">
    <location>
        <position position="218"/>
    </location>
    <ligand>
        <name>NAD(+)</name>
        <dbReference type="ChEBI" id="CHEBI:57540"/>
    </ligand>
</feature>
<dbReference type="GO" id="GO:0000166">
    <property type="term" value="F:nucleotide binding"/>
    <property type="evidence" value="ECO:0007669"/>
    <property type="project" value="UniProtKB-KW"/>
</dbReference>
<dbReference type="AlphaFoldDB" id="A0A918F4T1"/>
<keyword evidence="12" id="KW-1185">Reference proteome</keyword>
<dbReference type="InterPro" id="IPR007698">
    <property type="entry name" value="AlaDH/PNT_NAD(H)-bd"/>
</dbReference>
<dbReference type="InterPro" id="IPR008141">
    <property type="entry name" value="Ala_DH"/>
</dbReference>
<feature type="binding site" evidence="8">
    <location>
        <position position="201"/>
    </location>
    <ligand>
        <name>NAD(+)</name>
        <dbReference type="ChEBI" id="CHEBI:57540"/>
    </ligand>
</feature>
<dbReference type="PIRSF" id="PIRSF000183">
    <property type="entry name" value="Alanine_dh"/>
    <property type="match status" value="1"/>
</dbReference>
<organism evidence="11 12">
    <name type="scientific">Deinococcus ruber</name>
    <dbReference type="NCBI Taxonomy" id="1848197"/>
    <lineage>
        <taxon>Bacteria</taxon>
        <taxon>Thermotogati</taxon>
        <taxon>Deinococcota</taxon>
        <taxon>Deinococci</taxon>
        <taxon>Deinococcales</taxon>
        <taxon>Deinococcaceae</taxon>
        <taxon>Deinococcus</taxon>
    </lineage>
</organism>
<dbReference type="Gene3D" id="3.40.50.720">
    <property type="entry name" value="NAD(P)-binding Rossmann-like Domain"/>
    <property type="match status" value="2"/>
</dbReference>
<dbReference type="EMBL" id="BMQL01000004">
    <property type="protein sequence ID" value="GGR01275.1"/>
    <property type="molecule type" value="Genomic_DNA"/>
</dbReference>
<feature type="active site" description="Proton donor/acceptor" evidence="6">
    <location>
        <position position="94"/>
    </location>
</feature>
<evidence type="ECO:0000259" key="10">
    <source>
        <dbReference type="SMART" id="SM01003"/>
    </source>
</evidence>
<proteinExistence type="inferred from homology"/>
<evidence type="ECO:0000256" key="4">
    <source>
        <dbReference type="ARBA" id="ARBA00023027"/>
    </source>
</evidence>
<evidence type="ECO:0000313" key="12">
    <source>
        <dbReference type="Proteomes" id="UP000603865"/>
    </source>
</evidence>
<feature type="domain" description="Alanine dehydrogenase/pyridine nucleotide transhydrogenase NAD(H)-binding" evidence="9">
    <location>
        <begin position="147"/>
        <end position="295"/>
    </location>
</feature>
<comment type="caution">
    <text evidence="11">The sequence shown here is derived from an EMBL/GenBank/DDBJ whole genome shotgun (WGS) entry which is preliminary data.</text>
</comment>
<reference evidence="11" key="1">
    <citation type="journal article" date="2014" name="Int. J. Syst. Evol. Microbiol.">
        <title>Complete genome sequence of Corynebacterium casei LMG S-19264T (=DSM 44701T), isolated from a smear-ripened cheese.</title>
        <authorList>
            <consortium name="US DOE Joint Genome Institute (JGI-PGF)"/>
            <person name="Walter F."/>
            <person name="Albersmeier A."/>
            <person name="Kalinowski J."/>
            <person name="Ruckert C."/>
        </authorList>
    </citation>
    <scope>NUCLEOTIDE SEQUENCE</scope>
    <source>
        <strain evidence="11">JCM 31311</strain>
    </source>
</reference>
<feature type="binding site" evidence="7">
    <location>
        <position position="73"/>
    </location>
    <ligand>
        <name>substrate</name>
    </ligand>
</feature>
<evidence type="ECO:0000256" key="8">
    <source>
        <dbReference type="PIRSR" id="PIRSR000183-3"/>
    </source>
</evidence>
<protein>
    <recommendedName>
        <fullName evidence="2 5">Alanine dehydrogenase</fullName>
        <ecNumber evidence="2 5">1.4.1.1</ecNumber>
    </recommendedName>
</protein>
<evidence type="ECO:0000313" key="11">
    <source>
        <dbReference type="EMBL" id="GGR01275.1"/>
    </source>
</evidence>
<evidence type="ECO:0000256" key="3">
    <source>
        <dbReference type="ARBA" id="ARBA00023002"/>
    </source>
</evidence>
<accession>A0A918F4T1</accession>
<feature type="binding site" evidence="8">
    <location>
        <begin position="296"/>
        <end position="299"/>
    </location>
    <ligand>
        <name>NAD(+)</name>
        <dbReference type="ChEBI" id="CHEBI:57540"/>
    </ligand>
</feature>
<dbReference type="Pfam" id="PF01262">
    <property type="entry name" value="AlaDh_PNT_C"/>
    <property type="match status" value="1"/>
</dbReference>
<gene>
    <name evidence="11" type="ORF">GCM10008957_12810</name>
</gene>
<dbReference type="SMART" id="SM01002">
    <property type="entry name" value="AlaDh_PNT_C"/>
    <property type="match status" value="1"/>
</dbReference>
<dbReference type="InterPro" id="IPR036291">
    <property type="entry name" value="NAD(P)-bd_dom_sf"/>
</dbReference>
<dbReference type="Pfam" id="PF05222">
    <property type="entry name" value="AlaDh_PNT_N"/>
    <property type="match status" value="1"/>
</dbReference>
<evidence type="ECO:0000256" key="2">
    <source>
        <dbReference type="ARBA" id="ARBA00012897"/>
    </source>
</evidence>
<comment type="similarity">
    <text evidence="1 5">Belongs to the AlaDH/PNT family.</text>
</comment>
<sequence>MKIGLPKEIKVKENRVALTPGGVGTLVRRGHSVVVEHNAGVGSGIQDAEYVQAGATMGSAADAWAADMVVKVKEPIASEYGYLREDLLLFTYLHLAADRELTEALLKAGTTGVAYETVQETDGSLPLLSPMSEVAGRLSVQAGAYHLQKPVGGRGVLLGGVPGVQAGHVVIVGGGVVGTNAAKMAMGLGAKVTVLDVSHRRLTYLDDVFFGKLTTMMSSEANIRALLPETDLLVGAVLIPGAKAPHLVTRDMLPLMQEGSVIVDVAVDQGGCVETIHATTHDDPTYIVDGVIHYGVANMPGAVPRTSTFALTNQTLPYALQLAERGIDAVRRSKALALGLNTRAGKLTYKGVADALGLDYTPPEEMLLA</sequence>
<evidence type="ECO:0000256" key="7">
    <source>
        <dbReference type="PIRSR" id="PIRSR000183-2"/>
    </source>
</evidence>
<dbReference type="RefSeq" id="WP_189088674.1">
    <property type="nucleotide sequence ID" value="NZ_BMQL01000004.1"/>
</dbReference>
<dbReference type="NCBIfam" id="TIGR00518">
    <property type="entry name" value="alaDH"/>
    <property type="match status" value="1"/>
</dbReference>
<feature type="binding site" evidence="8">
    <location>
        <position position="132"/>
    </location>
    <ligand>
        <name>NAD(+)</name>
        <dbReference type="ChEBI" id="CHEBI:57540"/>
    </ligand>
</feature>
<feature type="binding site" evidence="8">
    <location>
        <begin position="265"/>
        <end position="268"/>
    </location>
    <ligand>
        <name>NAD(+)</name>
        <dbReference type="ChEBI" id="CHEBI:57540"/>
    </ligand>
</feature>
<feature type="binding site" evidence="8">
    <location>
        <begin position="237"/>
        <end position="238"/>
    </location>
    <ligand>
        <name>NAD(+)</name>
        <dbReference type="ChEBI" id="CHEBI:57540"/>
    </ligand>
</feature>
<feature type="domain" description="Alanine dehydrogenase/pyridine nucleotide transhydrogenase N-terminal" evidence="10">
    <location>
        <begin position="4"/>
        <end position="135"/>
    </location>
</feature>
<evidence type="ECO:0000259" key="9">
    <source>
        <dbReference type="SMART" id="SM01002"/>
    </source>
</evidence>
<reference evidence="11" key="2">
    <citation type="submission" date="2020-09" db="EMBL/GenBank/DDBJ databases">
        <authorList>
            <person name="Sun Q."/>
            <person name="Ohkuma M."/>
        </authorList>
    </citation>
    <scope>NUCLEOTIDE SEQUENCE</scope>
    <source>
        <strain evidence="11">JCM 31311</strain>
    </source>
</reference>
<comment type="catalytic activity">
    <reaction evidence="5">
        <text>L-alanine + NAD(+) + H2O = pyruvate + NH4(+) + NADH + H(+)</text>
        <dbReference type="Rhea" id="RHEA:18405"/>
        <dbReference type="ChEBI" id="CHEBI:15361"/>
        <dbReference type="ChEBI" id="CHEBI:15377"/>
        <dbReference type="ChEBI" id="CHEBI:15378"/>
        <dbReference type="ChEBI" id="CHEBI:28938"/>
        <dbReference type="ChEBI" id="CHEBI:57540"/>
        <dbReference type="ChEBI" id="CHEBI:57945"/>
        <dbReference type="ChEBI" id="CHEBI:57972"/>
        <dbReference type="EC" id="1.4.1.1"/>
    </reaction>
</comment>
<dbReference type="SUPFAM" id="SSF51735">
    <property type="entry name" value="NAD(P)-binding Rossmann-fold domains"/>
    <property type="match status" value="1"/>
</dbReference>
<dbReference type="SMART" id="SM01003">
    <property type="entry name" value="AlaDh_PNT_N"/>
    <property type="match status" value="1"/>
</dbReference>
<evidence type="ECO:0000256" key="6">
    <source>
        <dbReference type="PIRSR" id="PIRSR000183-1"/>
    </source>
</evidence>
<dbReference type="PANTHER" id="PTHR42795:SF1">
    <property type="entry name" value="ALANINE DEHYDROGENASE"/>
    <property type="match status" value="1"/>
</dbReference>
<keyword evidence="4 5" id="KW-0520">NAD</keyword>